<keyword evidence="4" id="KW-1185">Reference proteome</keyword>
<dbReference type="EMBL" id="BJWG01000013">
    <property type="protein sequence ID" value="GEL96054.1"/>
    <property type="molecule type" value="Genomic_DNA"/>
</dbReference>
<dbReference type="InterPro" id="IPR040198">
    <property type="entry name" value="Fido_containing"/>
</dbReference>
<dbReference type="OrthoDB" id="9813719at2"/>
<organism evidence="3 4">
    <name type="scientific">Cellulomonas composti</name>
    <dbReference type="NCBI Taxonomy" id="266130"/>
    <lineage>
        <taxon>Bacteria</taxon>
        <taxon>Bacillati</taxon>
        <taxon>Actinomycetota</taxon>
        <taxon>Actinomycetes</taxon>
        <taxon>Micrococcales</taxon>
        <taxon>Cellulomonadaceae</taxon>
        <taxon>Cellulomonas</taxon>
    </lineage>
</organism>
<evidence type="ECO:0000313" key="4">
    <source>
        <dbReference type="Proteomes" id="UP000321720"/>
    </source>
</evidence>
<gene>
    <name evidence="3" type="primary">fic</name>
    <name evidence="3" type="ORF">CCO02nite_27120</name>
</gene>
<feature type="domain" description="Fido" evidence="2">
    <location>
        <begin position="56"/>
        <end position="201"/>
    </location>
</feature>
<feature type="active site" evidence="1">
    <location>
        <position position="132"/>
    </location>
</feature>
<dbReference type="NCBIfam" id="TIGR02613">
    <property type="entry name" value="mob_myst_B"/>
    <property type="match status" value="1"/>
</dbReference>
<dbReference type="PANTHER" id="PTHR13504">
    <property type="entry name" value="FIDO DOMAIN-CONTAINING PROTEIN DDB_G0283145"/>
    <property type="match status" value="1"/>
</dbReference>
<dbReference type="RefSeq" id="WP_146843686.1">
    <property type="nucleotide sequence ID" value="NZ_BJWG01000013.1"/>
</dbReference>
<dbReference type="AlphaFoldDB" id="A0A511JDJ7"/>
<evidence type="ECO:0000259" key="2">
    <source>
        <dbReference type="PROSITE" id="PS51459"/>
    </source>
</evidence>
<accession>A0A511JDJ7</accession>
<reference evidence="3 4" key="1">
    <citation type="submission" date="2019-07" db="EMBL/GenBank/DDBJ databases">
        <title>Whole genome shotgun sequence of Cellulomonas composti NBRC 100758.</title>
        <authorList>
            <person name="Hosoyama A."/>
            <person name="Uohara A."/>
            <person name="Ohji S."/>
            <person name="Ichikawa N."/>
        </authorList>
    </citation>
    <scope>NUCLEOTIDE SEQUENCE [LARGE SCALE GENOMIC DNA]</scope>
    <source>
        <strain evidence="3 4">NBRC 100758</strain>
    </source>
</reference>
<proteinExistence type="predicted"/>
<evidence type="ECO:0000313" key="3">
    <source>
        <dbReference type="EMBL" id="GEL96054.1"/>
    </source>
</evidence>
<dbReference type="InterPro" id="IPR036597">
    <property type="entry name" value="Fido-like_dom_sf"/>
</dbReference>
<protein>
    <submittedName>
        <fullName evidence="3">Cell filamentation protein</fullName>
    </submittedName>
</protein>
<comment type="caution">
    <text evidence="3">The sequence shown here is derived from an EMBL/GenBank/DDBJ whole genome shotgun (WGS) entry which is preliminary data.</text>
</comment>
<dbReference type="SUPFAM" id="SSF140931">
    <property type="entry name" value="Fic-like"/>
    <property type="match status" value="1"/>
</dbReference>
<dbReference type="Gene3D" id="1.10.3290.10">
    <property type="entry name" value="Fido-like domain"/>
    <property type="match status" value="1"/>
</dbReference>
<sequence length="201" mass="22265">MSEPDGATPLDEDERTGLLADWVATRAELNLVEQRGVASGLAPLLRGRRPGLERVLDDQFVRDLHRRMFGAVWEWAGAYRRTERNIGIDPSGIAVAVRDLVDDARLWCAPATTWLTPDEALCKVHHRLVQIHPFPNGNGRHARAYVDVLARSMGHPLFTWGGGDLQRMTPDRTAYLSALRRLDAVPDDAAALAALVDFARG</sequence>
<dbReference type="Proteomes" id="UP000321720">
    <property type="component" value="Unassembled WGS sequence"/>
</dbReference>
<dbReference type="InterPro" id="IPR003812">
    <property type="entry name" value="Fido"/>
</dbReference>
<dbReference type="InterPro" id="IPR013436">
    <property type="entry name" value="Mobile_mystery_prot_B"/>
</dbReference>
<name>A0A511JDJ7_9CELL</name>
<dbReference type="Pfam" id="PF02661">
    <property type="entry name" value="Fic"/>
    <property type="match status" value="1"/>
</dbReference>
<evidence type="ECO:0000256" key="1">
    <source>
        <dbReference type="PIRSR" id="PIRSR640198-1"/>
    </source>
</evidence>
<dbReference type="PROSITE" id="PS51459">
    <property type="entry name" value="FIDO"/>
    <property type="match status" value="1"/>
</dbReference>
<dbReference type="PANTHER" id="PTHR13504:SF39">
    <property type="entry name" value="CELL FILAMENTATION PROTEIN"/>
    <property type="match status" value="1"/>
</dbReference>